<evidence type="ECO:0000256" key="3">
    <source>
        <dbReference type="SAM" id="SignalP"/>
    </source>
</evidence>
<evidence type="ECO:0000256" key="1">
    <source>
        <dbReference type="PROSITE-ProRule" id="PRU00473"/>
    </source>
</evidence>
<evidence type="ECO:0000259" key="4">
    <source>
        <dbReference type="PROSITE" id="PS51123"/>
    </source>
</evidence>
<keyword evidence="5" id="KW-0969">Cilium</keyword>
<dbReference type="PROSITE" id="PS51257">
    <property type="entry name" value="PROKAR_LIPOPROTEIN"/>
    <property type="match status" value="1"/>
</dbReference>
<evidence type="ECO:0000313" key="5">
    <source>
        <dbReference type="EMBL" id="EPR72340.1"/>
    </source>
</evidence>
<keyword evidence="5" id="KW-0282">Flagellum</keyword>
<keyword evidence="3" id="KW-0732">Signal</keyword>
<dbReference type="RefSeq" id="WP_020897415.1">
    <property type="nucleotide sequence ID" value="NZ_ATMR01000124.1"/>
</dbReference>
<dbReference type="PROSITE" id="PS51123">
    <property type="entry name" value="OMPA_2"/>
    <property type="match status" value="1"/>
</dbReference>
<keyword evidence="2" id="KW-0175">Coiled coil</keyword>
<evidence type="ECO:0000256" key="2">
    <source>
        <dbReference type="SAM" id="Coils"/>
    </source>
</evidence>
<dbReference type="InterPro" id="IPR050330">
    <property type="entry name" value="Bact_OuterMem_StrucFunc"/>
</dbReference>
<feature type="domain" description="OmpA-like" evidence="4">
    <location>
        <begin position="154"/>
        <end position="276"/>
    </location>
</feature>
<sequence>MKITTFISILIFALLTSCVSQKKYTALQNKAELCEDELANTSAELRTTSNEVLVLENNLANEKNKSKALEKQGDYFKSTNTNLLDRLSDLSVVSKYGAESIKKSLEALNEQNTYIKDLTGSMQRKDSLNLALVMNLKRSLDDFDDEDISIEVKKGVVYVSISDRMLFRSGSYSINESAQAVIGKIAKIVNDHKELDILVEGHTDTVPMHTDCIEDNWDLSTKRATAIVRLMQTNFKVQPERMTAGGRSEYVPKATNETSEGRASNRRTEIIILPKLDQFFNLLTPPAAVSVD</sequence>
<dbReference type="Gene3D" id="3.30.1330.60">
    <property type="entry name" value="OmpA-like domain"/>
    <property type="match status" value="1"/>
</dbReference>
<dbReference type="CDD" id="cd07185">
    <property type="entry name" value="OmpA_C-like"/>
    <property type="match status" value="1"/>
</dbReference>
<dbReference type="SUPFAM" id="SSF103088">
    <property type="entry name" value="OmpA-like"/>
    <property type="match status" value="1"/>
</dbReference>
<feature type="coiled-coil region" evidence="2">
    <location>
        <begin position="24"/>
        <end position="72"/>
    </location>
</feature>
<dbReference type="PANTHER" id="PTHR30329">
    <property type="entry name" value="STATOR ELEMENT OF FLAGELLAR MOTOR COMPLEX"/>
    <property type="match status" value="1"/>
</dbReference>
<gene>
    <name evidence="5" type="ORF">ADIWIN_2510</name>
</gene>
<dbReference type="PATRIC" id="fig|641526.4.peg.2491"/>
<proteinExistence type="predicted"/>
<keyword evidence="1" id="KW-0472">Membrane</keyword>
<feature type="chain" id="PRO_5004546294" evidence="3">
    <location>
        <begin position="23"/>
        <end position="292"/>
    </location>
</feature>
<keyword evidence="6" id="KW-1185">Reference proteome</keyword>
<feature type="signal peptide" evidence="3">
    <location>
        <begin position="1"/>
        <end position="22"/>
    </location>
</feature>
<comment type="caution">
    <text evidence="5">The sequence shown here is derived from an EMBL/GenBank/DDBJ whole genome shotgun (WGS) entry which is preliminary data.</text>
</comment>
<dbReference type="EMBL" id="ATMR01000124">
    <property type="protein sequence ID" value="EPR72340.1"/>
    <property type="molecule type" value="Genomic_DNA"/>
</dbReference>
<dbReference type="Pfam" id="PF00691">
    <property type="entry name" value="OmpA"/>
    <property type="match status" value="1"/>
</dbReference>
<protein>
    <submittedName>
        <fullName evidence="5">Flagellar motor rotation protein MotB</fullName>
    </submittedName>
</protein>
<evidence type="ECO:0000313" key="6">
    <source>
        <dbReference type="Proteomes" id="UP000014962"/>
    </source>
</evidence>
<keyword evidence="5" id="KW-0966">Cell projection</keyword>
<name>S7VQ03_9FLAO</name>
<dbReference type="STRING" id="641526.ADIWIN_2510"/>
<dbReference type="PANTHER" id="PTHR30329:SF21">
    <property type="entry name" value="LIPOPROTEIN YIAD-RELATED"/>
    <property type="match status" value="1"/>
</dbReference>
<reference evidence="5 6" key="1">
    <citation type="journal article" date="2013" name="Genome Announc.">
        <title>Draft Genome Sequence of Winogradskyella psychrotolerans RS-3T, Isolated from the Marine Transect of Kongsfjorden, Ny-Alesund, Svalbard, Arctic Ocean.</title>
        <authorList>
            <person name="Kumar Pinnaka A."/>
            <person name="Ara S."/>
            <person name="Singh A."/>
            <person name="Shivaji S."/>
        </authorList>
    </citation>
    <scope>NUCLEOTIDE SEQUENCE [LARGE SCALE GENOMIC DNA]</scope>
    <source>
        <strain evidence="5 6">RS-3</strain>
    </source>
</reference>
<organism evidence="5 6">
    <name type="scientific">Winogradskyella psychrotolerans RS-3</name>
    <dbReference type="NCBI Taxonomy" id="641526"/>
    <lineage>
        <taxon>Bacteria</taxon>
        <taxon>Pseudomonadati</taxon>
        <taxon>Bacteroidota</taxon>
        <taxon>Flavobacteriia</taxon>
        <taxon>Flavobacteriales</taxon>
        <taxon>Flavobacteriaceae</taxon>
        <taxon>Winogradskyella</taxon>
    </lineage>
</organism>
<dbReference type="AlphaFoldDB" id="S7VQ03"/>
<dbReference type="OrthoDB" id="9815217at2"/>
<dbReference type="eggNOG" id="COG1360">
    <property type="taxonomic scope" value="Bacteria"/>
</dbReference>
<dbReference type="InterPro" id="IPR006665">
    <property type="entry name" value="OmpA-like"/>
</dbReference>
<dbReference type="Proteomes" id="UP000014962">
    <property type="component" value="Unassembled WGS sequence"/>
</dbReference>
<dbReference type="GO" id="GO:0016020">
    <property type="term" value="C:membrane"/>
    <property type="evidence" value="ECO:0007669"/>
    <property type="project" value="UniProtKB-UniRule"/>
</dbReference>
<accession>S7VQ03</accession>
<dbReference type="InterPro" id="IPR036737">
    <property type="entry name" value="OmpA-like_sf"/>
</dbReference>